<sequence>MDEETNRSSDNETEDSSPRKKVKTEDPQQPSTSSSGASILSSNMATTSAVPIASSPSESANNEPNEPPADPPDQPVNAGDAILRAVVDSPRPRSRSASREQSDESEEERADDAFIQNLERSVERLRRNVRRLTNRHDRARNGADEGVPENDPAEENPAANNQNESRSNRIRNQIVNDIAQLFVPNVFHGYESNEDSLISFELVDDDEAEVNRNVAYNADNISESDSSSDSSSTSTLSSTSESSVSYGRSSGSEFDYIHMPLRDELSMDNLDCLQTGSVKCQWNIVRELCQRQHGVSFHKMPTTVGKNDPSQFQKRAYGSVSLAKRLGLQHRLVHHRGCVNCLNFHPSGKLLASGSDDLRINLWRWESKQLLTSIRSGHRSNVFQTKFMVCGGYRDSEIEIISTGRDGFVRHTIVSPSGSSVTKQIFRSPQAIHRVAIPARNENVFLMAGEDELVRLCDLRQGKVQTVVNVGKRLYSIATHPYDSEFCVAGNGSAVRVYDLRRAQHPKKVLVVGELAERRLMSSITCAVYNHDGTEILASYSEGDIHLFKLDSAEAQAPSVRFRGHSNIKTIKGVNFFGPQSEFVTSGSDCGSIFLWEKSSQTIVNWLRYNSSEIVNCIEPHPEFPILASSGVDYDIKIWVPKGLKDEQTAPVFDTQHLKRYVRRNINQRVNFRSDFGLRSSHLSRFFPTLSYRRRSVAHLNMDDAADDLREQDDYDRAGRSRLDCSPS</sequence>
<feature type="compositionally biased region" description="Low complexity" evidence="4">
    <location>
        <begin position="223"/>
        <end position="250"/>
    </location>
</feature>
<evidence type="ECO:0000256" key="3">
    <source>
        <dbReference type="PROSITE-ProRule" id="PRU00221"/>
    </source>
</evidence>
<dbReference type="InterPro" id="IPR001680">
    <property type="entry name" value="WD40_rpt"/>
</dbReference>
<dbReference type="GO" id="GO:0080008">
    <property type="term" value="C:Cul4-RING E3 ubiquitin ligase complex"/>
    <property type="evidence" value="ECO:0007669"/>
    <property type="project" value="TreeGrafter"/>
</dbReference>
<feature type="compositionally biased region" description="Low complexity" evidence="4">
    <location>
        <begin position="31"/>
        <end position="42"/>
    </location>
</feature>
<dbReference type="VEuPathDB" id="VectorBase:AMIN008007"/>
<dbReference type="AlphaFoldDB" id="A0A182WCC7"/>
<protein>
    <submittedName>
        <fullName evidence="5">Uncharacterized protein</fullName>
    </submittedName>
</protein>
<proteinExistence type="predicted"/>
<evidence type="ECO:0000256" key="2">
    <source>
        <dbReference type="ARBA" id="ARBA00022737"/>
    </source>
</evidence>
<dbReference type="PROSITE" id="PS50082">
    <property type="entry name" value="WD_REPEATS_2"/>
    <property type="match status" value="1"/>
</dbReference>
<feature type="compositionally biased region" description="Basic and acidic residues" evidence="4">
    <location>
        <begin position="1"/>
        <end position="10"/>
    </location>
</feature>
<dbReference type="InterPro" id="IPR045151">
    <property type="entry name" value="DCAF8"/>
</dbReference>
<keyword evidence="6" id="KW-1185">Reference proteome</keyword>
<dbReference type="PANTHER" id="PTHR15574">
    <property type="entry name" value="WD REPEAT DOMAIN-CONTAINING FAMILY"/>
    <property type="match status" value="1"/>
</dbReference>
<evidence type="ECO:0000313" key="5">
    <source>
        <dbReference type="EnsemblMetazoa" id="AMIN008007-PA"/>
    </source>
</evidence>
<dbReference type="InterPro" id="IPR015943">
    <property type="entry name" value="WD40/YVTN_repeat-like_dom_sf"/>
</dbReference>
<evidence type="ECO:0000256" key="1">
    <source>
        <dbReference type="ARBA" id="ARBA00022574"/>
    </source>
</evidence>
<keyword evidence="2" id="KW-0677">Repeat</keyword>
<feature type="region of interest" description="Disordered" evidence="4">
    <location>
        <begin position="133"/>
        <end position="167"/>
    </location>
</feature>
<dbReference type="InterPro" id="IPR036322">
    <property type="entry name" value="WD40_repeat_dom_sf"/>
</dbReference>
<dbReference type="STRING" id="112268.A0A182WCC7"/>
<dbReference type="Proteomes" id="UP000075920">
    <property type="component" value="Unassembled WGS sequence"/>
</dbReference>
<dbReference type="PANTHER" id="PTHR15574:SF21">
    <property type="entry name" value="DDB1- AND CUL4-ASSOCIATED FACTOR 8"/>
    <property type="match status" value="1"/>
</dbReference>
<reference evidence="6" key="1">
    <citation type="submission" date="2013-03" db="EMBL/GenBank/DDBJ databases">
        <title>The Genome Sequence of Anopheles minimus MINIMUS1.</title>
        <authorList>
            <consortium name="The Broad Institute Genomics Platform"/>
            <person name="Neafsey D.E."/>
            <person name="Walton C."/>
            <person name="Walker B."/>
            <person name="Young S.K."/>
            <person name="Zeng Q."/>
            <person name="Gargeya S."/>
            <person name="Fitzgerald M."/>
            <person name="Haas B."/>
            <person name="Abouelleil A."/>
            <person name="Allen A.W."/>
            <person name="Alvarado L."/>
            <person name="Arachchi H.M."/>
            <person name="Berlin A.M."/>
            <person name="Chapman S.B."/>
            <person name="Gainer-Dewar J."/>
            <person name="Goldberg J."/>
            <person name="Griggs A."/>
            <person name="Gujja S."/>
            <person name="Hansen M."/>
            <person name="Howarth C."/>
            <person name="Imamovic A."/>
            <person name="Ireland A."/>
            <person name="Larimer J."/>
            <person name="McCowan C."/>
            <person name="Murphy C."/>
            <person name="Pearson M."/>
            <person name="Poon T.W."/>
            <person name="Priest M."/>
            <person name="Roberts A."/>
            <person name="Saif S."/>
            <person name="Shea T."/>
            <person name="Sisk P."/>
            <person name="Sykes S."/>
            <person name="Wortman J."/>
            <person name="Nusbaum C."/>
            <person name="Birren B."/>
        </authorList>
    </citation>
    <scope>NUCLEOTIDE SEQUENCE [LARGE SCALE GENOMIC DNA]</scope>
    <source>
        <strain evidence="6">MINIMUS1</strain>
    </source>
</reference>
<organism evidence="5 6">
    <name type="scientific">Anopheles minimus</name>
    <dbReference type="NCBI Taxonomy" id="112268"/>
    <lineage>
        <taxon>Eukaryota</taxon>
        <taxon>Metazoa</taxon>
        <taxon>Ecdysozoa</taxon>
        <taxon>Arthropoda</taxon>
        <taxon>Hexapoda</taxon>
        <taxon>Insecta</taxon>
        <taxon>Pterygota</taxon>
        <taxon>Neoptera</taxon>
        <taxon>Endopterygota</taxon>
        <taxon>Diptera</taxon>
        <taxon>Nematocera</taxon>
        <taxon>Culicoidea</taxon>
        <taxon>Culicidae</taxon>
        <taxon>Anophelinae</taxon>
        <taxon>Anopheles</taxon>
    </lineage>
</organism>
<feature type="compositionally biased region" description="Low complexity" evidence="4">
    <location>
        <begin position="53"/>
        <end position="64"/>
    </location>
</feature>
<evidence type="ECO:0000256" key="4">
    <source>
        <dbReference type="SAM" id="MobiDB-lite"/>
    </source>
</evidence>
<accession>A0A182WCC7</accession>
<feature type="compositionally biased region" description="Low complexity" evidence="4">
    <location>
        <begin position="155"/>
        <end position="164"/>
    </location>
</feature>
<name>A0A182WCC7_9DIPT</name>
<feature type="compositionally biased region" description="Pro residues" evidence="4">
    <location>
        <begin position="65"/>
        <end position="74"/>
    </location>
</feature>
<dbReference type="SMART" id="SM00320">
    <property type="entry name" value="WD40"/>
    <property type="match status" value="7"/>
</dbReference>
<dbReference type="Gene3D" id="2.130.10.10">
    <property type="entry name" value="YVTN repeat-like/Quinoprotein amine dehydrogenase"/>
    <property type="match status" value="1"/>
</dbReference>
<dbReference type="SUPFAM" id="SSF50978">
    <property type="entry name" value="WD40 repeat-like"/>
    <property type="match status" value="1"/>
</dbReference>
<dbReference type="GO" id="GO:0005737">
    <property type="term" value="C:cytoplasm"/>
    <property type="evidence" value="ECO:0007669"/>
    <property type="project" value="TreeGrafter"/>
</dbReference>
<dbReference type="EnsemblMetazoa" id="AMIN008007-RA">
    <property type="protein sequence ID" value="AMIN008007-PA"/>
    <property type="gene ID" value="AMIN008007"/>
</dbReference>
<feature type="region of interest" description="Disordered" evidence="4">
    <location>
        <begin position="215"/>
        <end position="250"/>
    </location>
</feature>
<reference evidence="5" key="2">
    <citation type="submission" date="2020-05" db="UniProtKB">
        <authorList>
            <consortium name="EnsemblMetazoa"/>
        </authorList>
    </citation>
    <scope>IDENTIFICATION</scope>
    <source>
        <strain evidence="5">MINIMUS1</strain>
    </source>
</reference>
<dbReference type="PROSITE" id="PS50294">
    <property type="entry name" value="WD_REPEATS_REGION"/>
    <property type="match status" value="1"/>
</dbReference>
<feature type="compositionally biased region" description="Basic and acidic residues" evidence="4">
    <location>
        <begin position="134"/>
        <end position="143"/>
    </location>
</feature>
<feature type="region of interest" description="Disordered" evidence="4">
    <location>
        <begin position="1"/>
        <end position="113"/>
    </location>
</feature>
<evidence type="ECO:0000313" key="6">
    <source>
        <dbReference type="Proteomes" id="UP000075920"/>
    </source>
</evidence>
<feature type="repeat" description="WD" evidence="3">
    <location>
        <begin position="332"/>
        <end position="373"/>
    </location>
</feature>
<dbReference type="Pfam" id="PF00400">
    <property type="entry name" value="WD40"/>
    <property type="match status" value="3"/>
</dbReference>
<keyword evidence="1 3" id="KW-0853">WD repeat</keyword>